<keyword evidence="12" id="KW-1133">Transmembrane helix</keyword>
<dbReference type="Gene3D" id="3.30.565.10">
    <property type="entry name" value="Histidine kinase-like ATPase, C-terminal domain"/>
    <property type="match status" value="1"/>
</dbReference>
<comment type="caution">
    <text evidence="15">The sequence shown here is derived from an EMBL/GenBank/DDBJ whole genome shotgun (WGS) entry which is preliminary data.</text>
</comment>
<keyword evidence="5" id="KW-0597">Phosphoprotein</keyword>
<dbReference type="PROSITE" id="PS50885">
    <property type="entry name" value="HAMP"/>
    <property type="match status" value="1"/>
</dbReference>
<evidence type="ECO:0000256" key="9">
    <source>
        <dbReference type="ARBA" id="ARBA00022840"/>
    </source>
</evidence>
<dbReference type="PROSITE" id="PS50109">
    <property type="entry name" value="HIS_KIN"/>
    <property type="match status" value="1"/>
</dbReference>
<evidence type="ECO:0000256" key="12">
    <source>
        <dbReference type="SAM" id="Phobius"/>
    </source>
</evidence>
<dbReference type="InterPro" id="IPR010559">
    <property type="entry name" value="Sig_transdc_His_kin_internal"/>
</dbReference>
<dbReference type="Pfam" id="PF00672">
    <property type="entry name" value="HAMP"/>
    <property type="match status" value="1"/>
</dbReference>
<dbReference type="RefSeq" id="WP_236575572.1">
    <property type="nucleotide sequence ID" value="NZ_BORQ01000001.1"/>
</dbReference>
<evidence type="ECO:0000259" key="14">
    <source>
        <dbReference type="PROSITE" id="PS50885"/>
    </source>
</evidence>
<evidence type="ECO:0000256" key="5">
    <source>
        <dbReference type="ARBA" id="ARBA00022553"/>
    </source>
</evidence>
<dbReference type="PANTHER" id="PTHR34220:SF7">
    <property type="entry name" value="SENSOR HISTIDINE KINASE YPDA"/>
    <property type="match status" value="1"/>
</dbReference>
<evidence type="ECO:0000256" key="10">
    <source>
        <dbReference type="ARBA" id="ARBA00023012"/>
    </source>
</evidence>
<dbReference type="GO" id="GO:0000155">
    <property type="term" value="F:phosphorelay sensor kinase activity"/>
    <property type="evidence" value="ECO:0007669"/>
    <property type="project" value="InterPro"/>
</dbReference>
<dbReference type="AlphaFoldDB" id="A0A920C8N8"/>
<feature type="domain" description="Histidine kinase" evidence="13">
    <location>
        <begin position="469"/>
        <end position="588"/>
    </location>
</feature>
<dbReference type="InterPro" id="IPR036890">
    <property type="entry name" value="HATPase_C_sf"/>
</dbReference>
<gene>
    <name evidence="15" type="ORF">J2TS6_00590</name>
</gene>
<evidence type="ECO:0000256" key="4">
    <source>
        <dbReference type="ARBA" id="ARBA00022475"/>
    </source>
</evidence>
<dbReference type="GO" id="GO:0005886">
    <property type="term" value="C:plasma membrane"/>
    <property type="evidence" value="ECO:0007669"/>
    <property type="project" value="UniProtKB-SubCell"/>
</dbReference>
<keyword evidence="11 12" id="KW-0472">Membrane</keyword>
<feature type="domain" description="HAMP" evidence="14">
    <location>
        <begin position="310"/>
        <end position="362"/>
    </location>
</feature>
<evidence type="ECO:0000256" key="2">
    <source>
        <dbReference type="ARBA" id="ARBA00004651"/>
    </source>
</evidence>
<feature type="transmembrane region" description="Helical" evidence="12">
    <location>
        <begin position="16"/>
        <end position="36"/>
    </location>
</feature>
<keyword evidence="8" id="KW-0418">Kinase</keyword>
<dbReference type="PANTHER" id="PTHR34220">
    <property type="entry name" value="SENSOR HISTIDINE KINASE YPDA"/>
    <property type="match status" value="1"/>
</dbReference>
<sequence>MAWLYRQYTRKIQMRLTIYFLLLLLPLVIVSLYVNFRSQAILLKQAEERTRGALTSSMDYIDLSLQSVEELSTIVSTDDRMLRLIDDVGPKLNAQSYVNFAELLKQLSGLTSVNHLISHVSLFHAPSHMLLSTTQGGKRIEDAQQRRELNEIAETKGTGIVYMTPDYPFPEGQTLGSVTGTGSVSLVRTMDLNNPDREPNLLLIGLNKARLLDLIRSLLPSSSARIDLYTDEGKLVTSTGDQAKELTSVSAAEPGEFMVRVTSRYSKWSLVLVQPKAELYKETNVTRFFTYIIIGVSVLLAVLISWGVYSGIASPIQRLMRGMKSVGSGNFSIRLKEDRDDELGYLTHSFNRMVEEQQDLIKNYYEQKLRFAHTELKFLQSQINPHFLYNTLDSIYWTAKNYDAEEITEMVLNLSSFFRLSLGKGKETFTVEETVTHLHYYIRVQQLRFMDSFTVRYELQEETRQIPLLKLVLQPLVENAIVHGLEGCREGELIVASYLQGDNLVLEVRDNGKGIPEERLHYIRDELERLSASESGPFSYLEHGAKDLYGLRNVHSRIRIWYGSGAEMTIDSRQGSGTTAALILPLDRCQDEYKPNTAMTTVQQGVKTN</sequence>
<dbReference type="InterPro" id="IPR005467">
    <property type="entry name" value="His_kinase_dom"/>
</dbReference>
<dbReference type="Gene3D" id="6.10.340.10">
    <property type="match status" value="1"/>
</dbReference>
<protein>
    <recommendedName>
        <fullName evidence="3">histidine kinase</fullName>
        <ecNumber evidence="3">2.7.13.3</ecNumber>
    </recommendedName>
</protein>
<feature type="transmembrane region" description="Helical" evidence="12">
    <location>
        <begin position="288"/>
        <end position="312"/>
    </location>
</feature>
<evidence type="ECO:0000313" key="15">
    <source>
        <dbReference type="EMBL" id="GIO28918.1"/>
    </source>
</evidence>
<dbReference type="Proteomes" id="UP000679779">
    <property type="component" value="Unassembled WGS sequence"/>
</dbReference>
<evidence type="ECO:0000256" key="3">
    <source>
        <dbReference type="ARBA" id="ARBA00012438"/>
    </source>
</evidence>
<keyword evidence="16" id="KW-1185">Reference proteome</keyword>
<dbReference type="SMART" id="SM00304">
    <property type="entry name" value="HAMP"/>
    <property type="match status" value="1"/>
</dbReference>
<dbReference type="Pfam" id="PF06580">
    <property type="entry name" value="His_kinase"/>
    <property type="match status" value="1"/>
</dbReference>
<keyword evidence="7" id="KW-0547">Nucleotide-binding</keyword>
<evidence type="ECO:0000256" key="11">
    <source>
        <dbReference type="ARBA" id="ARBA00023136"/>
    </source>
</evidence>
<dbReference type="SUPFAM" id="SSF55874">
    <property type="entry name" value="ATPase domain of HSP90 chaperone/DNA topoisomerase II/histidine kinase"/>
    <property type="match status" value="1"/>
</dbReference>
<dbReference type="GO" id="GO:0005524">
    <property type="term" value="F:ATP binding"/>
    <property type="evidence" value="ECO:0007669"/>
    <property type="project" value="UniProtKB-KW"/>
</dbReference>
<dbReference type="SMART" id="SM00387">
    <property type="entry name" value="HATPase_c"/>
    <property type="match status" value="1"/>
</dbReference>
<keyword evidence="6" id="KW-0808">Transferase</keyword>
<keyword evidence="10" id="KW-0902">Two-component regulatory system</keyword>
<keyword evidence="9" id="KW-0067">ATP-binding</keyword>
<accession>A0A920C8N8</accession>
<evidence type="ECO:0000256" key="6">
    <source>
        <dbReference type="ARBA" id="ARBA00022679"/>
    </source>
</evidence>
<dbReference type="InterPro" id="IPR003594">
    <property type="entry name" value="HATPase_dom"/>
</dbReference>
<keyword evidence="12" id="KW-0812">Transmembrane</keyword>
<keyword evidence="4" id="KW-1003">Cell membrane</keyword>
<dbReference type="EC" id="2.7.13.3" evidence="3"/>
<evidence type="ECO:0000256" key="7">
    <source>
        <dbReference type="ARBA" id="ARBA00022741"/>
    </source>
</evidence>
<evidence type="ECO:0000256" key="1">
    <source>
        <dbReference type="ARBA" id="ARBA00000085"/>
    </source>
</evidence>
<reference evidence="15" key="1">
    <citation type="submission" date="2021-03" db="EMBL/GenBank/DDBJ databases">
        <title>Antimicrobial resistance genes in bacteria isolated from Japanese honey, and their potential for conferring macrolide and lincosamide resistance in the American foulbrood pathogen Paenibacillus larvae.</title>
        <authorList>
            <person name="Okamoto M."/>
            <person name="Kumagai M."/>
            <person name="Kanamori H."/>
            <person name="Takamatsu D."/>
        </authorList>
    </citation>
    <scope>NUCLEOTIDE SEQUENCE</scope>
    <source>
        <strain evidence="15">J2TS6</strain>
    </source>
</reference>
<evidence type="ECO:0000256" key="8">
    <source>
        <dbReference type="ARBA" id="ARBA00022777"/>
    </source>
</evidence>
<dbReference type="InterPro" id="IPR050640">
    <property type="entry name" value="Bact_2-comp_sensor_kinase"/>
</dbReference>
<dbReference type="SUPFAM" id="SSF158472">
    <property type="entry name" value="HAMP domain-like"/>
    <property type="match status" value="1"/>
</dbReference>
<dbReference type="Pfam" id="PF02518">
    <property type="entry name" value="HATPase_c"/>
    <property type="match status" value="1"/>
</dbReference>
<proteinExistence type="predicted"/>
<comment type="catalytic activity">
    <reaction evidence="1">
        <text>ATP + protein L-histidine = ADP + protein N-phospho-L-histidine.</text>
        <dbReference type="EC" id="2.7.13.3"/>
    </reaction>
</comment>
<evidence type="ECO:0000313" key="16">
    <source>
        <dbReference type="Proteomes" id="UP000679779"/>
    </source>
</evidence>
<dbReference type="InterPro" id="IPR003660">
    <property type="entry name" value="HAMP_dom"/>
</dbReference>
<comment type="subcellular location">
    <subcellularLocation>
        <location evidence="2">Cell membrane</location>
        <topology evidence="2">Multi-pass membrane protein</topology>
    </subcellularLocation>
</comment>
<name>A0A920C8N8_9BACL</name>
<evidence type="ECO:0000259" key="13">
    <source>
        <dbReference type="PROSITE" id="PS50109"/>
    </source>
</evidence>
<dbReference type="CDD" id="cd06225">
    <property type="entry name" value="HAMP"/>
    <property type="match status" value="1"/>
</dbReference>
<dbReference type="EMBL" id="BORQ01000001">
    <property type="protein sequence ID" value="GIO28918.1"/>
    <property type="molecule type" value="Genomic_DNA"/>
</dbReference>
<organism evidence="15 16">
    <name type="scientific">Paenibacillus albilobatus</name>
    <dbReference type="NCBI Taxonomy" id="2716884"/>
    <lineage>
        <taxon>Bacteria</taxon>
        <taxon>Bacillati</taxon>
        <taxon>Bacillota</taxon>
        <taxon>Bacilli</taxon>
        <taxon>Bacillales</taxon>
        <taxon>Paenibacillaceae</taxon>
        <taxon>Paenibacillus</taxon>
    </lineage>
</organism>